<organism evidence="1 2">
    <name type="scientific">Eumeta variegata</name>
    <name type="common">Bagworm moth</name>
    <name type="synonym">Eumeta japonica</name>
    <dbReference type="NCBI Taxonomy" id="151549"/>
    <lineage>
        <taxon>Eukaryota</taxon>
        <taxon>Metazoa</taxon>
        <taxon>Ecdysozoa</taxon>
        <taxon>Arthropoda</taxon>
        <taxon>Hexapoda</taxon>
        <taxon>Insecta</taxon>
        <taxon>Pterygota</taxon>
        <taxon>Neoptera</taxon>
        <taxon>Endopterygota</taxon>
        <taxon>Lepidoptera</taxon>
        <taxon>Glossata</taxon>
        <taxon>Ditrysia</taxon>
        <taxon>Tineoidea</taxon>
        <taxon>Psychidae</taxon>
        <taxon>Oiketicinae</taxon>
        <taxon>Eumeta</taxon>
    </lineage>
</organism>
<sequence>MLTYLGPCLRLRDVLDLLFPEFSLHVNANLRGLSLVRRYSETYVCSAGVTPQSDLFRSELHDSQSASNLSLRPLYVIIAKESSTQLTT</sequence>
<protein>
    <submittedName>
        <fullName evidence="1">Uncharacterized protein</fullName>
    </submittedName>
</protein>
<evidence type="ECO:0000313" key="1">
    <source>
        <dbReference type="EMBL" id="GBP31622.1"/>
    </source>
</evidence>
<dbReference type="Proteomes" id="UP000299102">
    <property type="component" value="Unassembled WGS sequence"/>
</dbReference>
<evidence type="ECO:0000313" key="2">
    <source>
        <dbReference type="Proteomes" id="UP000299102"/>
    </source>
</evidence>
<dbReference type="EMBL" id="BGZK01000249">
    <property type="protein sequence ID" value="GBP31622.1"/>
    <property type="molecule type" value="Genomic_DNA"/>
</dbReference>
<reference evidence="1 2" key="1">
    <citation type="journal article" date="2019" name="Commun. Biol.">
        <title>The bagworm genome reveals a unique fibroin gene that provides high tensile strength.</title>
        <authorList>
            <person name="Kono N."/>
            <person name="Nakamura H."/>
            <person name="Ohtoshi R."/>
            <person name="Tomita M."/>
            <person name="Numata K."/>
            <person name="Arakawa K."/>
        </authorList>
    </citation>
    <scope>NUCLEOTIDE SEQUENCE [LARGE SCALE GENOMIC DNA]</scope>
</reference>
<accession>A0A4C1V093</accession>
<keyword evidence="2" id="KW-1185">Reference proteome</keyword>
<comment type="caution">
    <text evidence="1">The sequence shown here is derived from an EMBL/GenBank/DDBJ whole genome shotgun (WGS) entry which is preliminary data.</text>
</comment>
<proteinExistence type="predicted"/>
<gene>
    <name evidence="1" type="ORF">EVAR_84067_1</name>
</gene>
<dbReference type="AlphaFoldDB" id="A0A4C1V093"/>
<name>A0A4C1V093_EUMVA</name>